<dbReference type="InterPro" id="IPR051690">
    <property type="entry name" value="PseI-like"/>
</dbReference>
<evidence type="ECO:0000313" key="3">
    <source>
        <dbReference type="Proteomes" id="UP000005435"/>
    </source>
</evidence>
<dbReference type="InterPro" id="IPR036732">
    <property type="entry name" value="AFP_Neu5c_C_sf"/>
</dbReference>
<dbReference type="EC" id="2.5.1.56" evidence="2"/>
<dbReference type="SMART" id="SM00858">
    <property type="entry name" value="SAF"/>
    <property type="match status" value="1"/>
</dbReference>
<dbReference type="GO" id="GO:0016051">
    <property type="term" value="P:carbohydrate biosynthetic process"/>
    <property type="evidence" value="ECO:0007669"/>
    <property type="project" value="InterPro"/>
</dbReference>
<dbReference type="Pfam" id="PF08666">
    <property type="entry name" value="SAF"/>
    <property type="match status" value="1"/>
</dbReference>
<dbReference type="InterPro" id="IPR057736">
    <property type="entry name" value="SAF_PseI/NeuA/NeuB"/>
</dbReference>
<organism evidence="2 3">
    <name type="scientific">Acetivibrio clariflavus (strain DSM 19732 / NBRC 101661 / EBR45)</name>
    <name type="common">Clostridium clariflavum</name>
    <dbReference type="NCBI Taxonomy" id="720554"/>
    <lineage>
        <taxon>Bacteria</taxon>
        <taxon>Bacillati</taxon>
        <taxon>Bacillota</taxon>
        <taxon>Clostridia</taxon>
        <taxon>Eubacteriales</taxon>
        <taxon>Oscillospiraceae</taxon>
        <taxon>Acetivibrio</taxon>
    </lineage>
</organism>
<keyword evidence="2" id="KW-0808">Transferase</keyword>
<evidence type="ECO:0000259" key="1">
    <source>
        <dbReference type="PROSITE" id="PS50844"/>
    </source>
</evidence>
<dbReference type="KEGG" id="ccl:Clocl_4180"/>
<dbReference type="RefSeq" id="WP_014257104.1">
    <property type="nucleotide sequence ID" value="NC_016627.1"/>
</dbReference>
<dbReference type="CDD" id="cd11615">
    <property type="entry name" value="SAF_NeuB_like"/>
    <property type="match status" value="1"/>
</dbReference>
<reference evidence="3" key="1">
    <citation type="submission" date="2011-12" db="EMBL/GenBank/DDBJ databases">
        <title>Complete sequence of Clostridium clariflavum DSM 19732.</title>
        <authorList>
            <consortium name="US DOE Joint Genome Institute"/>
            <person name="Lucas S."/>
            <person name="Han J."/>
            <person name="Lapidus A."/>
            <person name="Cheng J.-F."/>
            <person name="Goodwin L."/>
            <person name="Pitluck S."/>
            <person name="Peters L."/>
            <person name="Teshima H."/>
            <person name="Detter J.C."/>
            <person name="Han C."/>
            <person name="Tapia R."/>
            <person name="Land M."/>
            <person name="Hauser L."/>
            <person name="Kyrpides N."/>
            <person name="Ivanova N."/>
            <person name="Pagani I."/>
            <person name="Kitzmiller T."/>
            <person name="Lynd L."/>
            <person name="Izquierdo J."/>
            <person name="Woyke T."/>
        </authorList>
    </citation>
    <scope>NUCLEOTIDE SEQUENCE [LARGE SCALE GENOMIC DNA]</scope>
    <source>
        <strain evidence="3">DSM 19732 / NBRC 101661 / EBR45</strain>
    </source>
</reference>
<dbReference type="GO" id="GO:0047444">
    <property type="term" value="F:N-acylneuraminate-9-phosphate synthase activity"/>
    <property type="evidence" value="ECO:0007669"/>
    <property type="project" value="TreeGrafter"/>
</dbReference>
<dbReference type="GO" id="GO:0050462">
    <property type="term" value="F:N-acetylneuraminate synthase activity"/>
    <property type="evidence" value="ECO:0007669"/>
    <property type="project" value="UniProtKB-EC"/>
</dbReference>
<accession>G8LUG1</accession>
<dbReference type="eggNOG" id="COG2089">
    <property type="taxonomic scope" value="Bacteria"/>
</dbReference>
<keyword evidence="3" id="KW-1185">Reference proteome</keyword>
<dbReference type="InterPro" id="IPR020007">
    <property type="entry name" value="NeuB/NeuA"/>
</dbReference>
<dbReference type="PANTHER" id="PTHR42966">
    <property type="entry name" value="N-ACETYLNEURAMINATE SYNTHASE"/>
    <property type="match status" value="1"/>
</dbReference>
<dbReference type="EMBL" id="CP003065">
    <property type="protein sequence ID" value="AEV70609.1"/>
    <property type="molecule type" value="Genomic_DNA"/>
</dbReference>
<dbReference type="NCBIfam" id="TIGR03569">
    <property type="entry name" value="NeuB_NnaB"/>
    <property type="match status" value="1"/>
</dbReference>
<dbReference type="Gene3D" id="3.90.1210.10">
    <property type="entry name" value="Antifreeze-like/N-acetylneuraminic acid synthase C-terminal domain"/>
    <property type="match status" value="1"/>
</dbReference>
<dbReference type="InterPro" id="IPR006190">
    <property type="entry name" value="SAF_AFP_Neu5Ac"/>
</dbReference>
<sequence precursor="true">MSIFIIAEAGVNHNGSLKLAKQLVDAAKEAGADCVKFQTFVPENLVSKNTAKADYQKKQTDAKETQLDMLKKLELSFEDFLELSEYCSNRGIEFLSTPFDFESIDFLDKLGMKRWKIPSGDISNLPYLIKIAKLKKPVILSTGMSTMEDIESAITVLKENGADDITVLHCTTEYPTSYSDVNLKAMLSIKEKFNVSIGYSDHTKGIEVSIAAAALGASVIEKHFTLDRSMEGPDHKASLEPNELKAMVDAIRNIESALGDGVKRPSEAEKKNMLVVRKSIVAKRDILKGEIFSEDNLTVKRPGNGISPMKWFEILGKVANRNYKQDELIEQ</sequence>
<dbReference type="OrthoDB" id="9814210at2"/>
<dbReference type="PANTHER" id="PTHR42966:SF1">
    <property type="entry name" value="SIALIC ACID SYNTHASE"/>
    <property type="match status" value="1"/>
</dbReference>
<dbReference type="HOGENOM" id="CLU_040465_0_0_9"/>
<feature type="domain" description="AFP-like" evidence="1">
    <location>
        <begin position="279"/>
        <end position="331"/>
    </location>
</feature>
<gene>
    <name evidence="2" type="ordered locus">Clocl_4180</name>
</gene>
<dbReference type="SUPFAM" id="SSF51569">
    <property type="entry name" value="Aldolase"/>
    <property type="match status" value="1"/>
</dbReference>
<dbReference type="PROSITE" id="PS50844">
    <property type="entry name" value="AFP_LIKE"/>
    <property type="match status" value="1"/>
</dbReference>
<proteinExistence type="predicted"/>
<dbReference type="SUPFAM" id="SSF51269">
    <property type="entry name" value="AFP III-like domain"/>
    <property type="match status" value="1"/>
</dbReference>
<dbReference type="InterPro" id="IPR013974">
    <property type="entry name" value="SAF"/>
</dbReference>
<protein>
    <submittedName>
        <fullName evidence="2">N-acetylneuraminate synthase</fullName>
        <ecNumber evidence="2">2.5.1.56</ecNumber>
    </submittedName>
</protein>
<dbReference type="Pfam" id="PF03102">
    <property type="entry name" value="NeuB"/>
    <property type="match status" value="1"/>
</dbReference>
<evidence type="ECO:0000313" key="2">
    <source>
        <dbReference type="EMBL" id="AEV70609.1"/>
    </source>
</evidence>
<dbReference type="Gene3D" id="3.20.20.70">
    <property type="entry name" value="Aldolase class I"/>
    <property type="match status" value="1"/>
</dbReference>
<dbReference type="InterPro" id="IPR013132">
    <property type="entry name" value="PseI/NeuA/B-like_N"/>
</dbReference>
<dbReference type="STRING" id="720554.Clocl_4180"/>
<dbReference type="InterPro" id="IPR013785">
    <property type="entry name" value="Aldolase_TIM"/>
</dbReference>
<dbReference type="AlphaFoldDB" id="G8LUG1"/>
<reference evidence="2 3" key="2">
    <citation type="journal article" date="2012" name="Stand. Genomic Sci.">
        <title>Complete Genome Sequence of Clostridium clariflavum DSM 19732.</title>
        <authorList>
            <person name="Izquierdo J.A."/>
            <person name="Goodwin L."/>
            <person name="Davenport K.W."/>
            <person name="Teshima H."/>
            <person name="Bruce D."/>
            <person name="Detter C."/>
            <person name="Tapia R."/>
            <person name="Han S."/>
            <person name="Land M."/>
            <person name="Hauser L."/>
            <person name="Jeffries C.D."/>
            <person name="Han J."/>
            <person name="Pitluck S."/>
            <person name="Nolan M."/>
            <person name="Chen A."/>
            <person name="Huntemann M."/>
            <person name="Mavromatis K."/>
            <person name="Mikhailova N."/>
            <person name="Liolios K."/>
            <person name="Woyke T."/>
            <person name="Lynd L.R."/>
        </authorList>
    </citation>
    <scope>NUCLEOTIDE SEQUENCE [LARGE SCALE GENOMIC DNA]</scope>
    <source>
        <strain evidence="3">DSM 19732 / NBRC 101661 / EBR45</strain>
    </source>
</reference>
<name>G8LUG1_ACECE</name>
<dbReference type="Proteomes" id="UP000005435">
    <property type="component" value="Chromosome"/>
</dbReference>